<protein>
    <submittedName>
        <fullName evidence="2">Uncharacterized protein</fullName>
    </submittedName>
</protein>
<dbReference type="AlphaFoldDB" id="A0A0D7WV41"/>
<dbReference type="OrthoDB" id="249246at2"/>
<feature type="compositionally biased region" description="Low complexity" evidence="1">
    <location>
        <begin position="16"/>
        <end position="30"/>
    </location>
</feature>
<name>A0A0D7WV41_9BACL</name>
<comment type="caution">
    <text evidence="2">The sequence shown here is derived from an EMBL/GenBank/DDBJ whole genome shotgun (WGS) entry which is preliminary data.</text>
</comment>
<proteinExistence type="predicted"/>
<dbReference type="PATRIC" id="fig|159743.3.peg.6097"/>
<organism evidence="2 3">
    <name type="scientific">Paenibacillus terrae</name>
    <dbReference type="NCBI Taxonomy" id="159743"/>
    <lineage>
        <taxon>Bacteria</taxon>
        <taxon>Bacillati</taxon>
        <taxon>Bacillota</taxon>
        <taxon>Bacilli</taxon>
        <taxon>Bacillales</taxon>
        <taxon>Paenibacillaceae</taxon>
        <taxon>Paenibacillus</taxon>
    </lineage>
</organism>
<sequence>MEHMDERIIRLKHQAQSNSQTSTSPPTLSQEKVTQSIAAGSIELFQGTMEFEPLVLTEYGVSTMMPKGFSTLPEHIAKVKYLVEARPKYMYSDPAYDTSLGFNHTEQPLQDDQVQEMKDAMIGMIKSVQPSADWINDGVKDVHGHHVGYFSFVGPGLGGNIYTLMYFIALRNQMLLCNFNCNEKERRIWMPLALGMMENLKILES</sequence>
<gene>
    <name evidence="2" type="ORF">QD47_27375</name>
</gene>
<feature type="region of interest" description="Disordered" evidence="1">
    <location>
        <begin position="13"/>
        <end position="32"/>
    </location>
</feature>
<dbReference type="EMBL" id="JTHP01000106">
    <property type="protein sequence ID" value="KJD42588.1"/>
    <property type="molecule type" value="Genomic_DNA"/>
</dbReference>
<keyword evidence="3" id="KW-1185">Reference proteome</keyword>
<reference evidence="2 3" key="1">
    <citation type="submission" date="2014-11" db="EMBL/GenBank/DDBJ databases">
        <title>Draft Genome Sequences of Paenibacillus polymyxa NRRL B-30509 and Paenibacillus terrae NRRL B-30644, Strains from a Poultry Environment that Produce Tridecaptin A and Paenicidins.</title>
        <authorList>
            <person name="van Belkum M.J."/>
            <person name="Lohans C.T."/>
            <person name="Vederas J.C."/>
        </authorList>
    </citation>
    <scope>NUCLEOTIDE SEQUENCE [LARGE SCALE GENOMIC DNA]</scope>
    <source>
        <strain evidence="2 3">NRRL B-30644</strain>
    </source>
</reference>
<dbReference type="RefSeq" id="WP_044649091.1">
    <property type="nucleotide sequence ID" value="NZ_JTHP01000106.1"/>
</dbReference>
<accession>A0A0D7WV41</accession>
<evidence type="ECO:0000313" key="3">
    <source>
        <dbReference type="Proteomes" id="UP000032534"/>
    </source>
</evidence>
<evidence type="ECO:0000256" key="1">
    <source>
        <dbReference type="SAM" id="MobiDB-lite"/>
    </source>
</evidence>
<evidence type="ECO:0000313" key="2">
    <source>
        <dbReference type="EMBL" id="KJD42588.1"/>
    </source>
</evidence>
<dbReference type="Proteomes" id="UP000032534">
    <property type="component" value="Unassembled WGS sequence"/>
</dbReference>